<protein>
    <submittedName>
        <fullName evidence="1">20106_t:CDS:1</fullName>
    </submittedName>
</protein>
<dbReference type="Proteomes" id="UP000789396">
    <property type="component" value="Unassembled WGS sequence"/>
</dbReference>
<accession>A0A9N9KAE4</accession>
<proteinExistence type="predicted"/>
<feature type="non-terminal residue" evidence="1">
    <location>
        <position position="1"/>
    </location>
</feature>
<evidence type="ECO:0000313" key="2">
    <source>
        <dbReference type="Proteomes" id="UP000789396"/>
    </source>
</evidence>
<sequence length="106" mass="12503">PVVYPDYDYRYYSLEESQLYLPARIIDVEGDQYHVEFSPAVIAYAWWPGRSPKSFKFPRKRGTQETVDNPFEKTKVWINMDLVRPYFGTDPHPVLGTSSMRPHSWS</sequence>
<keyword evidence="2" id="KW-1185">Reference proteome</keyword>
<evidence type="ECO:0000313" key="1">
    <source>
        <dbReference type="EMBL" id="CAG8815183.1"/>
    </source>
</evidence>
<dbReference type="AlphaFoldDB" id="A0A9N9KAE4"/>
<comment type="caution">
    <text evidence="1">The sequence shown here is derived from an EMBL/GenBank/DDBJ whole genome shotgun (WGS) entry which is preliminary data.</text>
</comment>
<dbReference type="EMBL" id="CAJVPZ010090907">
    <property type="protein sequence ID" value="CAG8815183.1"/>
    <property type="molecule type" value="Genomic_DNA"/>
</dbReference>
<feature type="non-terminal residue" evidence="1">
    <location>
        <position position="106"/>
    </location>
</feature>
<gene>
    <name evidence="1" type="ORF">RFULGI_LOCUS19173</name>
</gene>
<dbReference type="OrthoDB" id="5374688at2759"/>
<organism evidence="1 2">
    <name type="scientific">Racocetra fulgida</name>
    <dbReference type="NCBI Taxonomy" id="60492"/>
    <lineage>
        <taxon>Eukaryota</taxon>
        <taxon>Fungi</taxon>
        <taxon>Fungi incertae sedis</taxon>
        <taxon>Mucoromycota</taxon>
        <taxon>Glomeromycotina</taxon>
        <taxon>Glomeromycetes</taxon>
        <taxon>Diversisporales</taxon>
        <taxon>Gigasporaceae</taxon>
        <taxon>Racocetra</taxon>
    </lineage>
</organism>
<name>A0A9N9KAE4_9GLOM</name>
<reference evidence="1" key="1">
    <citation type="submission" date="2021-06" db="EMBL/GenBank/DDBJ databases">
        <authorList>
            <person name="Kallberg Y."/>
            <person name="Tangrot J."/>
            <person name="Rosling A."/>
        </authorList>
    </citation>
    <scope>NUCLEOTIDE SEQUENCE</scope>
    <source>
        <strain evidence="1">IN212</strain>
    </source>
</reference>